<keyword evidence="1" id="KW-0503">Monooxygenase</keyword>
<keyword evidence="1" id="KW-0560">Oxidoreductase</keyword>
<dbReference type="InterPro" id="IPR011008">
    <property type="entry name" value="Dimeric_a/b-barrel"/>
</dbReference>
<organism evidence="1 2">
    <name type="scientific">Sphingobacterium lactis</name>
    <dbReference type="NCBI Taxonomy" id="797291"/>
    <lineage>
        <taxon>Bacteria</taxon>
        <taxon>Pseudomonadati</taxon>
        <taxon>Bacteroidota</taxon>
        <taxon>Sphingobacteriia</taxon>
        <taxon>Sphingobacteriales</taxon>
        <taxon>Sphingobacteriaceae</taxon>
        <taxon>Sphingobacterium</taxon>
    </lineage>
</organism>
<dbReference type="RefSeq" id="WP_103907896.1">
    <property type="nucleotide sequence ID" value="NZ_CP049246.1"/>
</dbReference>
<dbReference type="AlphaFoldDB" id="A0A1H6CP57"/>
<dbReference type="OrthoDB" id="8481042at2"/>
<name>A0A1H6CP57_9SPHI</name>
<accession>A0A1H6CP57</accession>
<sequence length="99" mass="11674">MIAVKVTYIVEEGYIDENLSRIAGFLADFKHLDQSRFQYDVLHVKGSPTFVHVSRYKDQEVQQEILGNTIFRKFQEERDKRLVGEPLIEYLDINLLRSL</sequence>
<gene>
    <name evidence="1" type="ORF">SAMN05421877_11738</name>
</gene>
<proteinExistence type="predicted"/>
<dbReference type="EMBL" id="FNUT01000017">
    <property type="protein sequence ID" value="SEG74385.1"/>
    <property type="molecule type" value="Genomic_DNA"/>
</dbReference>
<dbReference type="GO" id="GO:0004497">
    <property type="term" value="F:monooxygenase activity"/>
    <property type="evidence" value="ECO:0007669"/>
    <property type="project" value="UniProtKB-KW"/>
</dbReference>
<evidence type="ECO:0000313" key="2">
    <source>
        <dbReference type="Proteomes" id="UP000236731"/>
    </source>
</evidence>
<reference evidence="2" key="1">
    <citation type="submission" date="2016-10" db="EMBL/GenBank/DDBJ databases">
        <authorList>
            <person name="Varghese N."/>
            <person name="Submissions S."/>
        </authorList>
    </citation>
    <scope>NUCLEOTIDE SEQUENCE [LARGE SCALE GENOMIC DNA]</scope>
    <source>
        <strain evidence="2">DSM 22361</strain>
    </source>
</reference>
<dbReference type="SUPFAM" id="SSF54909">
    <property type="entry name" value="Dimeric alpha+beta barrel"/>
    <property type="match status" value="1"/>
</dbReference>
<evidence type="ECO:0000313" key="1">
    <source>
        <dbReference type="EMBL" id="SEG74385.1"/>
    </source>
</evidence>
<protein>
    <submittedName>
        <fullName evidence="1">Quinol monooxygenase YgiN</fullName>
    </submittedName>
</protein>
<keyword evidence="2" id="KW-1185">Reference proteome</keyword>
<dbReference type="Proteomes" id="UP000236731">
    <property type="component" value="Unassembled WGS sequence"/>
</dbReference>